<sequence length="275" mass="31525">HHGLIPIRFSYFGESILTGKTENTVMHPDYRGKGIYFPFEVKFLEEARERFQMTWTSIGVLEQGRIRLKLGYAAVGGYAPYIKVTNRAYLEQLLAGMIRRRISNRLLSALLIGAPKIGSLVLMPFFTRKGAMNDELKLEKVIDIDTVAEEIDEFWERNKGKFGITTDRNSRYLKWRIFENPNIVHEFFIARNRGKMAGYAIASSRERDGAIEGRIVDLIADDNNEMIFNSILNGVEDSLKEGGIRLIHFQTLLSNNFLNEAIRMSGYINVLRLPI</sequence>
<name>X1Q7M7_9ZZZZ</name>
<accession>X1Q7M7</accession>
<dbReference type="EMBL" id="BARW01004567">
    <property type="protein sequence ID" value="GAI64477.1"/>
    <property type="molecule type" value="Genomic_DNA"/>
</dbReference>
<organism evidence="1">
    <name type="scientific">marine sediment metagenome</name>
    <dbReference type="NCBI Taxonomy" id="412755"/>
    <lineage>
        <taxon>unclassified sequences</taxon>
        <taxon>metagenomes</taxon>
        <taxon>ecological metagenomes</taxon>
    </lineage>
</organism>
<dbReference type="SUPFAM" id="SSF55729">
    <property type="entry name" value="Acyl-CoA N-acyltransferases (Nat)"/>
    <property type="match status" value="1"/>
</dbReference>
<dbReference type="InterPro" id="IPR016181">
    <property type="entry name" value="Acyl_CoA_acyltransferase"/>
</dbReference>
<evidence type="ECO:0008006" key="2">
    <source>
        <dbReference type="Google" id="ProtNLM"/>
    </source>
</evidence>
<feature type="non-terminal residue" evidence="1">
    <location>
        <position position="275"/>
    </location>
</feature>
<comment type="caution">
    <text evidence="1">The sequence shown here is derived from an EMBL/GenBank/DDBJ whole genome shotgun (WGS) entry which is preliminary data.</text>
</comment>
<proteinExistence type="predicted"/>
<protein>
    <recommendedName>
        <fullName evidence="2">N-acetyltransferase domain-containing protein</fullName>
    </recommendedName>
</protein>
<gene>
    <name evidence="1" type="ORF">S12H4_10603</name>
</gene>
<evidence type="ECO:0000313" key="1">
    <source>
        <dbReference type="EMBL" id="GAI64477.1"/>
    </source>
</evidence>
<dbReference type="AlphaFoldDB" id="X1Q7M7"/>
<feature type="non-terminal residue" evidence="1">
    <location>
        <position position="1"/>
    </location>
</feature>
<reference evidence="1" key="1">
    <citation type="journal article" date="2014" name="Front. Microbiol.">
        <title>High frequency of phylogenetically diverse reductive dehalogenase-homologous genes in deep subseafloor sedimentary metagenomes.</title>
        <authorList>
            <person name="Kawai M."/>
            <person name="Futagami T."/>
            <person name="Toyoda A."/>
            <person name="Takaki Y."/>
            <person name="Nishi S."/>
            <person name="Hori S."/>
            <person name="Arai W."/>
            <person name="Tsubouchi T."/>
            <person name="Morono Y."/>
            <person name="Uchiyama I."/>
            <person name="Ito T."/>
            <person name="Fujiyama A."/>
            <person name="Inagaki F."/>
            <person name="Takami H."/>
        </authorList>
    </citation>
    <scope>NUCLEOTIDE SEQUENCE</scope>
    <source>
        <strain evidence="1">Expedition CK06-06</strain>
    </source>
</reference>